<dbReference type="GO" id="GO:0003676">
    <property type="term" value="F:nucleic acid binding"/>
    <property type="evidence" value="ECO:0007669"/>
    <property type="project" value="InterPro"/>
</dbReference>
<evidence type="ECO:0000256" key="1">
    <source>
        <dbReference type="ARBA" id="ARBA00007692"/>
    </source>
</evidence>
<evidence type="ECO:0000313" key="4">
    <source>
        <dbReference type="Proteomes" id="UP001054902"/>
    </source>
</evidence>
<accession>A0AAD3CGV3</accession>
<gene>
    <name evidence="3" type="ORF">CTEN210_01873</name>
</gene>
<dbReference type="InterPro" id="IPR038538">
    <property type="entry name" value="MTERF_sf"/>
</dbReference>
<dbReference type="InterPro" id="IPR003690">
    <property type="entry name" value="MTERF"/>
</dbReference>
<name>A0AAD3CGV3_9STRA</name>
<sequence>MRFLIAACGGIFFHNLSPSDAFVHDASKFSSLGKISISKVQRKDTVLFASSAFGKAAIGKKKEVYNGSLTKNSIDVSPSTLRRKGNKPVVLRTAMSTEEVMRRRNKALHALENVAKLPSPEAIEILNRHPRLYTHLPSSGDLTSKLQYLLNDVNLKPSALRKMLTSHPRLMETVLLDNEDNLSNTMDILQQELDLTSSQVFNIQKHFLPAILSYNRSELRKRIQVYKHDLGLSTKEVKKMATKDPRMLRTNADNVKRLIEIFEQELGIDKADLRQLLQKESLLLTYNAEDNILPTILFLKQGLVGTCLGLVERKGVSTVTLKTNKELAENGMTSEDVIVSRLKTLIMGHPKILSSSLERNLKPTVDFFFDEIGLKELEFGKVMYRRGGSLLEANVDRTLVRKVNFLRSQLGLELSIDENTDKAEKEDVKILLPSQDNVDNLTASDKKRLLAQIIATTPDILTLSIENNMEPKFEYFRETLGFSQEQLRYIMVKRPQILSLNLERNIKPKIEFLRRDRSVTKHNENIELYIGGLGLTVEEIRSWVVRHPQTLTFSLKSIKCRSIDVVKNNLQIGDEPNMVPLNFIARSEKSWAKVVEELR</sequence>
<dbReference type="PANTHER" id="PTHR13068:SF112">
    <property type="entry name" value="TRANSCRIPTION TERMINATION FACTOR 3, MITOCHONDRIAL"/>
    <property type="match status" value="1"/>
</dbReference>
<dbReference type="AlphaFoldDB" id="A0AAD3CGV3"/>
<dbReference type="Gene3D" id="1.25.70.10">
    <property type="entry name" value="Transcription termination factor 3, mitochondrial"/>
    <property type="match status" value="2"/>
</dbReference>
<organism evidence="3 4">
    <name type="scientific">Chaetoceros tenuissimus</name>
    <dbReference type="NCBI Taxonomy" id="426638"/>
    <lineage>
        <taxon>Eukaryota</taxon>
        <taxon>Sar</taxon>
        <taxon>Stramenopiles</taxon>
        <taxon>Ochrophyta</taxon>
        <taxon>Bacillariophyta</taxon>
        <taxon>Coscinodiscophyceae</taxon>
        <taxon>Chaetocerotophycidae</taxon>
        <taxon>Chaetocerotales</taxon>
        <taxon>Chaetocerotaceae</taxon>
        <taxon>Chaetoceros</taxon>
    </lineage>
</organism>
<comment type="similarity">
    <text evidence="1">Belongs to the mTERF family.</text>
</comment>
<dbReference type="EMBL" id="BLLK01000020">
    <property type="protein sequence ID" value="GFH45399.1"/>
    <property type="molecule type" value="Genomic_DNA"/>
</dbReference>
<comment type="caution">
    <text evidence="3">The sequence shown here is derived from an EMBL/GenBank/DDBJ whole genome shotgun (WGS) entry which is preliminary data.</text>
</comment>
<dbReference type="Proteomes" id="UP001054902">
    <property type="component" value="Unassembled WGS sequence"/>
</dbReference>
<evidence type="ECO:0000313" key="3">
    <source>
        <dbReference type="EMBL" id="GFH45399.1"/>
    </source>
</evidence>
<evidence type="ECO:0000256" key="2">
    <source>
        <dbReference type="ARBA" id="ARBA00022946"/>
    </source>
</evidence>
<reference evidence="3 4" key="1">
    <citation type="journal article" date="2021" name="Sci. Rep.">
        <title>The genome of the diatom Chaetoceros tenuissimus carries an ancient integrated fragment of an extant virus.</title>
        <authorList>
            <person name="Hongo Y."/>
            <person name="Kimura K."/>
            <person name="Takaki Y."/>
            <person name="Yoshida Y."/>
            <person name="Baba S."/>
            <person name="Kobayashi G."/>
            <person name="Nagasaki K."/>
            <person name="Hano T."/>
            <person name="Tomaru Y."/>
        </authorList>
    </citation>
    <scope>NUCLEOTIDE SEQUENCE [LARGE SCALE GENOMIC DNA]</scope>
    <source>
        <strain evidence="3 4">NIES-3715</strain>
    </source>
</reference>
<dbReference type="Pfam" id="PF02536">
    <property type="entry name" value="mTERF"/>
    <property type="match status" value="1"/>
</dbReference>
<dbReference type="PANTHER" id="PTHR13068">
    <property type="entry name" value="CGI-12 PROTEIN-RELATED"/>
    <property type="match status" value="1"/>
</dbReference>
<dbReference type="SMART" id="SM00733">
    <property type="entry name" value="Mterf"/>
    <property type="match status" value="10"/>
</dbReference>
<proteinExistence type="inferred from homology"/>
<protein>
    <submittedName>
        <fullName evidence="3">Uncharacterized protein</fullName>
    </submittedName>
</protein>
<keyword evidence="4" id="KW-1185">Reference proteome</keyword>
<keyword evidence="2" id="KW-0809">Transit peptide</keyword>